<name>A0A2J6PDV5_9HELO</name>
<dbReference type="EMBL" id="KZ613567">
    <property type="protein sequence ID" value="PMD12076.1"/>
    <property type="molecule type" value="Genomic_DNA"/>
</dbReference>
<evidence type="ECO:0000313" key="2">
    <source>
        <dbReference type="Proteomes" id="UP000235672"/>
    </source>
</evidence>
<dbReference type="AlphaFoldDB" id="A0A2J6PDV5"/>
<protein>
    <submittedName>
        <fullName evidence="1">Uncharacterized protein</fullName>
    </submittedName>
</protein>
<dbReference type="OrthoDB" id="5420711at2759"/>
<dbReference type="PANTHER" id="PTHR38790">
    <property type="entry name" value="2EXR DOMAIN-CONTAINING PROTEIN-RELATED"/>
    <property type="match status" value="1"/>
</dbReference>
<proteinExistence type="predicted"/>
<dbReference type="Proteomes" id="UP000235672">
    <property type="component" value="Unassembled WGS sequence"/>
</dbReference>
<reference evidence="1 2" key="1">
    <citation type="submission" date="2016-05" db="EMBL/GenBank/DDBJ databases">
        <title>A degradative enzymes factory behind the ericoid mycorrhizal symbiosis.</title>
        <authorList>
            <consortium name="DOE Joint Genome Institute"/>
            <person name="Martino E."/>
            <person name="Morin E."/>
            <person name="Grelet G."/>
            <person name="Kuo A."/>
            <person name="Kohler A."/>
            <person name="Daghino S."/>
            <person name="Barry K."/>
            <person name="Choi C."/>
            <person name="Cichocki N."/>
            <person name="Clum A."/>
            <person name="Copeland A."/>
            <person name="Hainaut M."/>
            <person name="Haridas S."/>
            <person name="Labutti K."/>
            <person name="Lindquist E."/>
            <person name="Lipzen A."/>
            <person name="Khouja H.-R."/>
            <person name="Murat C."/>
            <person name="Ohm R."/>
            <person name="Olson A."/>
            <person name="Spatafora J."/>
            <person name="Veneault-Fourrey C."/>
            <person name="Henrissat B."/>
            <person name="Grigoriev I."/>
            <person name="Martin F."/>
            <person name="Perotto S."/>
        </authorList>
    </citation>
    <scope>NUCLEOTIDE SEQUENCE [LARGE SCALE GENOMIC DNA]</scope>
    <source>
        <strain evidence="1 2">UAMH 7357</strain>
    </source>
</reference>
<evidence type="ECO:0000313" key="1">
    <source>
        <dbReference type="EMBL" id="PMD12076.1"/>
    </source>
</evidence>
<accession>A0A2J6PDV5</accession>
<keyword evidence="2" id="KW-1185">Reference proteome</keyword>
<sequence length="255" mass="29951">MVEQSPFMRIPSEIRFMIYDLLFDDHGNKTFEIRNEESLKYRARGPHIRRGYQILARDLVRASKPTTYTLVTKTDMYPSIMAVNRKIYQETSHILYGNRIFSFGRDIEAMVPFFSDMTKQNRPLIKEIALVKQGSVYCRDYDRCEWNNMCEFVKEHMQVESLKLVVEGGRPSCGWDEMPEYTVSEFKTLFNVKYEHLDWVWEMLSIKGIRKLDISSKIHHCPPSHSSAMSFFAAFSASIEKAFAEFLRSEMITES</sequence>
<organism evidence="1 2">
    <name type="scientific">Hyaloscypha hepaticicola</name>
    <dbReference type="NCBI Taxonomy" id="2082293"/>
    <lineage>
        <taxon>Eukaryota</taxon>
        <taxon>Fungi</taxon>
        <taxon>Dikarya</taxon>
        <taxon>Ascomycota</taxon>
        <taxon>Pezizomycotina</taxon>
        <taxon>Leotiomycetes</taxon>
        <taxon>Helotiales</taxon>
        <taxon>Hyaloscyphaceae</taxon>
        <taxon>Hyaloscypha</taxon>
    </lineage>
</organism>
<gene>
    <name evidence="1" type="ORF">NA56DRAFT_38589</name>
</gene>